<gene>
    <name evidence="15" type="ORF">DRJ00_05890</name>
</gene>
<dbReference type="PROSITE" id="PS50198">
    <property type="entry name" value="PPIC_PPIASE_2"/>
    <property type="match status" value="3"/>
</dbReference>
<evidence type="ECO:0000313" key="15">
    <source>
        <dbReference type="EMBL" id="RLE08662.1"/>
    </source>
</evidence>
<comment type="subcellular location">
    <subcellularLocation>
        <location evidence="1">Cell inner membrane</location>
        <topology evidence="1">Single-pass type II membrane protein</topology>
        <orientation evidence="1">Periplasmic side</orientation>
    </subcellularLocation>
</comment>
<dbReference type="GO" id="GO:0005886">
    <property type="term" value="C:plasma membrane"/>
    <property type="evidence" value="ECO:0007669"/>
    <property type="project" value="UniProtKB-SubCell"/>
</dbReference>
<keyword evidence="11" id="KW-0413">Isomerase</keyword>
<dbReference type="InterPro" id="IPR052029">
    <property type="entry name" value="PpiD_chaperone"/>
</dbReference>
<keyword evidence="7" id="KW-0143">Chaperone</keyword>
<dbReference type="InterPro" id="IPR000297">
    <property type="entry name" value="PPIase_PpiC"/>
</dbReference>
<feature type="domain" description="PpiC" evidence="14">
    <location>
        <begin position="364"/>
        <end position="469"/>
    </location>
</feature>
<dbReference type="GO" id="GO:0003755">
    <property type="term" value="F:peptidyl-prolyl cis-trans isomerase activity"/>
    <property type="evidence" value="ECO:0007669"/>
    <property type="project" value="UniProtKB-KW"/>
</dbReference>
<evidence type="ECO:0000259" key="14">
    <source>
        <dbReference type="PROSITE" id="PS50198"/>
    </source>
</evidence>
<keyword evidence="6 13" id="KW-0472">Membrane</keyword>
<dbReference type="InterPro" id="IPR027304">
    <property type="entry name" value="Trigger_fact/SurA_dom_sf"/>
</dbReference>
<dbReference type="PANTHER" id="PTHR47529">
    <property type="entry name" value="PEPTIDYL-PROLYL CIS-TRANS ISOMERASE D"/>
    <property type="match status" value="1"/>
</dbReference>
<dbReference type="AlphaFoldDB" id="A0A497E2W7"/>
<comment type="caution">
    <text evidence="15">The sequence shown here is derived from an EMBL/GenBank/DDBJ whole genome shotgun (WGS) entry which is preliminary data.</text>
</comment>
<dbReference type="Pfam" id="PF13624">
    <property type="entry name" value="SurA_N_3"/>
    <property type="match status" value="1"/>
</dbReference>
<accession>A0A497E2W7</accession>
<dbReference type="PANTHER" id="PTHR47529:SF1">
    <property type="entry name" value="PERIPLASMIC CHAPERONE PPID"/>
    <property type="match status" value="1"/>
</dbReference>
<dbReference type="InterPro" id="IPR046357">
    <property type="entry name" value="PPIase_dom_sf"/>
</dbReference>
<dbReference type="Pfam" id="PF00639">
    <property type="entry name" value="Rotamase"/>
    <property type="match status" value="2"/>
</dbReference>
<evidence type="ECO:0000256" key="7">
    <source>
        <dbReference type="ARBA" id="ARBA00023186"/>
    </source>
</evidence>
<feature type="transmembrane region" description="Helical" evidence="13">
    <location>
        <begin position="12"/>
        <end position="31"/>
    </location>
</feature>
<evidence type="ECO:0000256" key="12">
    <source>
        <dbReference type="SAM" id="Coils"/>
    </source>
</evidence>
<sequence length="629" mass="73928">MVFKQLRRSIRPILWAVAIGFVASLFLMYGISTRQGKEEALVEVNGVPISYASFIQNYRSVYERYQQSLKGEITPQIENYLKYRVLSQLVTNELLYQEAKKAKIRVSEDEVTDEVKKIMRNFRSEDNFMRFLQYQHISYADFKEEIRRQLLIDRLIQAVKDSVVVTDEEVKDYWIAKNEKVKVEYLLIRPEKYKNEVKLSEEEIKKYYQDYKENFTVPEKVKVNYILINPDDFRKKVKVTEDALKQYYEEHLSDYKVPERRRVSHILIYVKPDATEEEEKKAEEKIKQLQEKLKEGADFAELAKKYSEDPATAEKGGDLGYFTKAQMFPGFSEVAFSLQKVGDVSDVVRTPLGYHLIKLTGIEPAHTRTFEEVKKIVKARFIQEKSWELAREEAERARKEMEKMEIGFDGYAKKYPERLKSTPFFARNEEIKGLGWVPEFSQIAFSLKKGKISPLVETPQGYCILSLAEKKPSYIPPFEEVKEKVKEELTEKKMIEIAEKKAREIKKMLDQQSDLSLLAKKMDLEHENLDYFTREDWIGGISATERKKFIETAFSLRKGELSEPILLSNGYYIIKLLAREIPLKKFSEEKEEFAKKLLAQKVTDVTNRWFQRIREEAKIVDNSHLLFSP</sequence>
<dbReference type="SUPFAM" id="SSF109998">
    <property type="entry name" value="Triger factor/SurA peptide-binding domain-like"/>
    <property type="match status" value="1"/>
</dbReference>
<keyword evidence="2" id="KW-1003">Cell membrane</keyword>
<feature type="coiled-coil region" evidence="12">
    <location>
        <begin position="272"/>
        <end position="299"/>
    </location>
</feature>
<organism evidence="15 16">
    <name type="scientific">Aerophobetes bacterium</name>
    <dbReference type="NCBI Taxonomy" id="2030807"/>
    <lineage>
        <taxon>Bacteria</taxon>
        <taxon>Candidatus Aerophobota</taxon>
    </lineage>
</organism>
<dbReference type="Proteomes" id="UP000279422">
    <property type="component" value="Unassembled WGS sequence"/>
</dbReference>
<dbReference type="EMBL" id="QMPZ01000085">
    <property type="protein sequence ID" value="RLE08662.1"/>
    <property type="molecule type" value="Genomic_DNA"/>
</dbReference>
<evidence type="ECO:0000256" key="2">
    <source>
        <dbReference type="ARBA" id="ARBA00022475"/>
    </source>
</evidence>
<evidence type="ECO:0000256" key="4">
    <source>
        <dbReference type="ARBA" id="ARBA00022692"/>
    </source>
</evidence>
<name>A0A497E2W7_UNCAE</name>
<feature type="domain" description="PpiC" evidence="14">
    <location>
        <begin position="258"/>
        <end position="361"/>
    </location>
</feature>
<evidence type="ECO:0000256" key="6">
    <source>
        <dbReference type="ARBA" id="ARBA00023136"/>
    </source>
</evidence>
<dbReference type="PROSITE" id="PS01096">
    <property type="entry name" value="PPIC_PPIASE_1"/>
    <property type="match status" value="1"/>
</dbReference>
<evidence type="ECO:0000256" key="8">
    <source>
        <dbReference type="ARBA" id="ARBA00038408"/>
    </source>
</evidence>
<comment type="similarity">
    <text evidence="8">Belongs to the PpiD chaperone family.</text>
</comment>
<keyword evidence="5 13" id="KW-1133">Transmembrane helix</keyword>
<keyword evidence="11" id="KW-0697">Rotamase</keyword>
<proteinExistence type="inferred from homology"/>
<evidence type="ECO:0000256" key="1">
    <source>
        <dbReference type="ARBA" id="ARBA00004382"/>
    </source>
</evidence>
<evidence type="ECO:0000256" key="9">
    <source>
        <dbReference type="ARBA" id="ARBA00040743"/>
    </source>
</evidence>
<evidence type="ECO:0000256" key="10">
    <source>
        <dbReference type="ARBA" id="ARBA00042775"/>
    </source>
</evidence>
<evidence type="ECO:0000256" key="11">
    <source>
        <dbReference type="PROSITE-ProRule" id="PRU00278"/>
    </source>
</evidence>
<feature type="domain" description="PpiC" evidence="14">
    <location>
        <begin position="485"/>
        <end position="578"/>
    </location>
</feature>
<keyword evidence="4 13" id="KW-0812">Transmembrane</keyword>
<evidence type="ECO:0000256" key="3">
    <source>
        <dbReference type="ARBA" id="ARBA00022519"/>
    </source>
</evidence>
<dbReference type="InterPro" id="IPR023058">
    <property type="entry name" value="PPIase_PpiC_CS"/>
</dbReference>
<dbReference type="SUPFAM" id="SSF54534">
    <property type="entry name" value="FKBP-like"/>
    <property type="match status" value="3"/>
</dbReference>
<keyword evidence="3" id="KW-0997">Cell inner membrane</keyword>
<evidence type="ECO:0000256" key="13">
    <source>
        <dbReference type="SAM" id="Phobius"/>
    </source>
</evidence>
<dbReference type="Pfam" id="PF13145">
    <property type="entry name" value="Rotamase_2"/>
    <property type="match status" value="1"/>
</dbReference>
<dbReference type="Gene3D" id="1.10.4030.10">
    <property type="entry name" value="Porin chaperone SurA, peptide-binding domain"/>
    <property type="match status" value="1"/>
</dbReference>
<reference evidence="15 16" key="1">
    <citation type="submission" date="2018-06" db="EMBL/GenBank/DDBJ databases">
        <title>Extensive metabolic versatility and redundancy in microbially diverse, dynamic hydrothermal sediments.</title>
        <authorList>
            <person name="Dombrowski N."/>
            <person name="Teske A."/>
            <person name="Baker B.J."/>
        </authorList>
    </citation>
    <scope>NUCLEOTIDE SEQUENCE [LARGE SCALE GENOMIC DNA]</scope>
    <source>
        <strain evidence="15">B47_G16</strain>
    </source>
</reference>
<evidence type="ECO:0000313" key="16">
    <source>
        <dbReference type="Proteomes" id="UP000279422"/>
    </source>
</evidence>
<protein>
    <recommendedName>
        <fullName evidence="9">Periplasmic chaperone PpiD</fullName>
    </recommendedName>
    <alternativeName>
        <fullName evidence="10">Periplasmic folding chaperone</fullName>
    </alternativeName>
</protein>
<keyword evidence="12" id="KW-0175">Coiled coil</keyword>
<evidence type="ECO:0000256" key="5">
    <source>
        <dbReference type="ARBA" id="ARBA00022989"/>
    </source>
</evidence>
<dbReference type="Gene3D" id="3.10.50.40">
    <property type="match status" value="3"/>
</dbReference>